<evidence type="ECO:0000313" key="3">
    <source>
        <dbReference type="Proteomes" id="UP000643610"/>
    </source>
</evidence>
<dbReference type="InterPro" id="IPR018946">
    <property type="entry name" value="PhoD-like_MPP"/>
</dbReference>
<dbReference type="Gene3D" id="3.60.21.70">
    <property type="entry name" value="PhoD-like phosphatase"/>
    <property type="match status" value="1"/>
</dbReference>
<sequence length="469" mass="53853">MKLFKPTVGPIVGYTTENEARIWFRGDLESDGDTYRRCFGVVQWNQKGKPGSEKKIKLTKLSPNFDMTGVFPLTELKANTEYEYKAAWFSGDMELEAAESISQFDWDKVDTWTLKTSTAQKTSARSYIVGSCRYLLRVFGLSIFDDRGDKAFRSILAQHQTNPVHGILMVGDQIYADDLNFLAPDKSLENFFKRYRVAFTQEHIQKLMAQIPTYMILDDHEIEDNWPAKADSKDMTTLYPSAIHAYQVYQCSHSPVFSLDSDGWISGTPKHLWYNFSDGCADWFVMDVRTERIWSEDASKRQMIKKHQMDALLKWLSDGSGRAKMIVTSVPFIPDLESDSDDKWGAFLPERTKILNYIFEQKIRKVSFVSGDVHCSFTAQLTCPDDPEFKVFTIISSSFFWPYPHMEEGDFVLKGKLASNENRNYVVGSASKLYSDDNFARLDIDKDGITVTYFERKGEKLGRAVRLAF</sequence>
<dbReference type="SUPFAM" id="SSF56300">
    <property type="entry name" value="Metallo-dependent phosphatases"/>
    <property type="match status" value="1"/>
</dbReference>
<evidence type="ECO:0000313" key="2">
    <source>
        <dbReference type="EMBL" id="MBC3833004.1"/>
    </source>
</evidence>
<organism evidence="2 3">
    <name type="scientific">Undibacterium amnicola</name>
    <dbReference type="NCBI Taxonomy" id="1834038"/>
    <lineage>
        <taxon>Bacteria</taxon>
        <taxon>Pseudomonadati</taxon>
        <taxon>Pseudomonadota</taxon>
        <taxon>Betaproteobacteria</taxon>
        <taxon>Burkholderiales</taxon>
        <taxon>Oxalobacteraceae</taxon>
        <taxon>Undibacterium</taxon>
    </lineage>
</organism>
<feature type="domain" description="PhoD-like phosphatase metallophosphatase" evidence="1">
    <location>
        <begin position="163"/>
        <end position="388"/>
    </location>
</feature>
<dbReference type="Proteomes" id="UP000643610">
    <property type="component" value="Unassembled WGS sequence"/>
</dbReference>
<dbReference type="RefSeq" id="WP_186892043.1">
    <property type="nucleotide sequence ID" value="NZ_JACOFU010000007.1"/>
</dbReference>
<reference evidence="2 3" key="1">
    <citation type="submission" date="2020-08" db="EMBL/GenBank/DDBJ databases">
        <title>Novel species isolated from subtropical streams in China.</title>
        <authorList>
            <person name="Lu H."/>
        </authorList>
    </citation>
    <scope>NUCLEOTIDE SEQUENCE [LARGE SCALE GENOMIC DNA]</scope>
    <source>
        <strain evidence="2 3">KCTC 52442</strain>
    </source>
</reference>
<dbReference type="Pfam" id="PF09423">
    <property type="entry name" value="PhoD"/>
    <property type="match status" value="1"/>
</dbReference>
<evidence type="ECO:0000259" key="1">
    <source>
        <dbReference type="Pfam" id="PF09423"/>
    </source>
</evidence>
<dbReference type="PANTHER" id="PTHR37031:SF2">
    <property type="entry name" value="PHOD-LIKE PHOSPHATASE METALLOPHOSPHATASE DOMAIN-CONTAINING PROTEIN"/>
    <property type="match status" value="1"/>
</dbReference>
<dbReference type="PANTHER" id="PTHR37031">
    <property type="entry name" value="METALLOPHOSPHATASE BINDING DOMAIN PROTEIN"/>
    <property type="match status" value="1"/>
</dbReference>
<dbReference type="InterPro" id="IPR038607">
    <property type="entry name" value="PhoD-like_sf"/>
</dbReference>
<protein>
    <submittedName>
        <fullName evidence="2">Alkaline phosphatase family protein</fullName>
    </submittedName>
</protein>
<accession>A0ABR6XVH6</accession>
<dbReference type="CDD" id="cd07389">
    <property type="entry name" value="MPP_PhoD"/>
    <property type="match status" value="1"/>
</dbReference>
<gene>
    <name evidence="2" type="ORF">H8K33_15955</name>
</gene>
<keyword evidence="3" id="KW-1185">Reference proteome</keyword>
<proteinExistence type="predicted"/>
<dbReference type="InterPro" id="IPR029052">
    <property type="entry name" value="Metallo-depent_PP-like"/>
</dbReference>
<comment type="caution">
    <text evidence="2">The sequence shown here is derived from an EMBL/GenBank/DDBJ whole genome shotgun (WGS) entry which is preliminary data.</text>
</comment>
<name>A0ABR6XVH6_9BURK</name>
<dbReference type="EMBL" id="JACOFU010000007">
    <property type="protein sequence ID" value="MBC3833004.1"/>
    <property type="molecule type" value="Genomic_DNA"/>
</dbReference>